<dbReference type="Proteomes" id="UP000222824">
    <property type="component" value="Unassembled WGS sequence"/>
</dbReference>
<dbReference type="OrthoDB" id="336169at2157"/>
<proteinExistence type="predicted"/>
<name>A0A2G1WJD8_9EURY</name>
<organism evidence="2 3">
    <name type="scientific">Halorubrum persicum</name>
    <dbReference type="NCBI Taxonomy" id="1383844"/>
    <lineage>
        <taxon>Archaea</taxon>
        <taxon>Methanobacteriati</taxon>
        <taxon>Methanobacteriota</taxon>
        <taxon>Stenosarchaea group</taxon>
        <taxon>Halobacteria</taxon>
        <taxon>Halobacteriales</taxon>
        <taxon>Haloferacaceae</taxon>
        <taxon>Halorubrum</taxon>
    </lineage>
</organism>
<evidence type="ECO:0000313" key="2">
    <source>
        <dbReference type="EMBL" id="PHQ39114.1"/>
    </source>
</evidence>
<feature type="region of interest" description="Disordered" evidence="1">
    <location>
        <begin position="1"/>
        <end position="21"/>
    </location>
</feature>
<dbReference type="AlphaFoldDB" id="A0A2G1WJD8"/>
<keyword evidence="3" id="KW-1185">Reference proteome</keyword>
<evidence type="ECO:0000256" key="1">
    <source>
        <dbReference type="SAM" id="MobiDB-lite"/>
    </source>
</evidence>
<protein>
    <submittedName>
        <fullName evidence="2">Uncharacterized protein</fullName>
    </submittedName>
</protein>
<gene>
    <name evidence="2" type="ORF">DJ69_07885</name>
</gene>
<sequence>MTEGRALLTEREREALAGDGSDSYRYKTRTYFRSRLEQLETDVALLAEHDPELLDDLREVVCEDATDGDGREATDTTTE</sequence>
<evidence type="ECO:0000313" key="3">
    <source>
        <dbReference type="Proteomes" id="UP000222824"/>
    </source>
</evidence>
<dbReference type="EMBL" id="NHOA01000049">
    <property type="protein sequence ID" value="PHQ39114.1"/>
    <property type="molecule type" value="Genomic_DNA"/>
</dbReference>
<reference evidence="2 3" key="1">
    <citation type="journal article" date="2014" name="Front. Microbiol.">
        <title>Population and genomic analysis of the genus Halorubrum.</title>
        <authorList>
            <person name="Fullmer M.S."/>
            <person name="Soucy S.M."/>
            <person name="Swithers K.S."/>
            <person name="Makkay A.M."/>
            <person name="Wheeler R."/>
            <person name="Ventosa A."/>
            <person name="Gogarten J.P."/>
            <person name="Papke R.T."/>
        </authorList>
    </citation>
    <scope>NUCLEOTIDE SEQUENCE [LARGE SCALE GENOMIC DNA]</scope>
    <source>
        <strain evidence="2 3">C49</strain>
    </source>
</reference>
<comment type="caution">
    <text evidence="2">The sequence shown here is derived from an EMBL/GenBank/DDBJ whole genome shotgun (WGS) entry which is preliminary data.</text>
</comment>
<accession>A0A2G1WJD8</accession>